<name>A0AAV6NDE6_9ROSI</name>
<reference evidence="1 2" key="1">
    <citation type="journal article" date="2021" name="Hortic Res">
        <title>The domestication of Cucurbita argyrosperma as revealed by the genome of its wild relative.</title>
        <authorList>
            <person name="Barrera-Redondo J."/>
            <person name="Sanchez-de la Vega G."/>
            <person name="Aguirre-Liguori J.A."/>
            <person name="Castellanos-Morales G."/>
            <person name="Gutierrez-Guerrero Y.T."/>
            <person name="Aguirre-Dugua X."/>
            <person name="Aguirre-Planter E."/>
            <person name="Tenaillon M.I."/>
            <person name="Lira-Saade R."/>
            <person name="Eguiarte L.E."/>
        </authorList>
    </citation>
    <scope>NUCLEOTIDE SEQUENCE [LARGE SCALE GENOMIC DNA]</scope>
    <source>
        <strain evidence="1">JBR-2021</strain>
    </source>
</reference>
<evidence type="ECO:0000313" key="1">
    <source>
        <dbReference type="EMBL" id="KAG6596761.1"/>
    </source>
</evidence>
<dbReference type="Proteomes" id="UP000685013">
    <property type="component" value="Chromosome 6"/>
</dbReference>
<feature type="non-terminal residue" evidence="1">
    <location>
        <position position="1"/>
    </location>
</feature>
<keyword evidence="2" id="KW-1185">Reference proteome</keyword>
<dbReference type="AlphaFoldDB" id="A0AAV6NDE6"/>
<sequence length="104" mass="11878">MVVMYTPLHDCNPPPRGYTYKLHVGILSMRRYMYIACTTCRLYMYTAGLQSVVEGCIDTLQGCNLSLKVVQVHCRVAICRRTLYMYTAGLQFDLELIHACCNLS</sequence>
<organism evidence="1 2">
    <name type="scientific">Cucurbita argyrosperma subsp. sororia</name>
    <dbReference type="NCBI Taxonomy" id="37648"/>
    <lineage>
        <taxon>Eukaryota</taxon>
        <taxon>Viridiplantae</taxon>
        <taxon>Streptophyta</taxon>
        <taxon>Embryophyta</taxon>
        <taxon>Tracheophyta</taxon>
        <taxon>Spermatophyta</taxon>
        <taxon>Magnoliopsida</taxon>
        <taxon>eudicotyledons</taxon>
        <taxon>Gunneridae</taxon>
        <taxon>Pentapetalae</taxon>
        <taxon>rosids</taxon>
        <taxon>fabids</taxon>
        <taxon>Cucurbitales</taxon>
        <taxon>Cucurbitaceae</taxon>
        <taxon>Cucurbiteae</taxon>
        <taxon>Cucurbita</taxon>
    </lineage>
</organism>
<accession>A0AAV6NDE6</accession>
<gene>
    <name evidence="1" type="ORF">SDJN03_09941</name>
</gene>
<protein>
    <submittedName>
        <fullName evidence="1">Uncharacterized protein</fullName>
    </submittedName>
</protein>
<proteinExistence type="predicted"/>
<comment type="caution">
    <text evidence="1">The sequence shown here is derived from an EMBL/GenBank/DDBJ whole genome shotgun (WGS) entry which is preliminary data.</text>
</comment>
<dbReference type="EMBL" id="JAGKQH010000006">
    <property type="protein sequence ID" value="KAG6596761.1"/>
    <property type="molecule type" value="Genomic_DNA"/>
</dbReference>
<evidence type="ECO:0000313" key="2">
    <source>
        <dbReference type="Proteomes" id="UP000685013"/>
    </source>
</evidence>